<reference evidence="3" key="1">
    <citation type="submission" date="2023-10" db="EMBL/GenBank/DDBJ databases">
        <title>Genome assembly of Pristionchus species.</title>
        <authorList>
            <person name="Yoshida K."/>
            <person name="Sommer R.J."/>
        </authorList>
    </citation>
    <scope>NUCLEOTIDE SEQUENCE</scope>
    <source>
        <strain evidence="3">RS5133</strain>
    </source>
</reference>
<sequence length="106" mass="12596">LHTPSFLPQLREERRKLQKEMRREVEYLHTPSSLRQLCEGRRKLQKELRREEKETSMTVLPSSITMRDSPSKNLAVVDETTRSPSIHSRTSEFACYRPRSQAAKRW</sequence>
<feature type="region of interest" description="Disordered" evidence="2">
    <location>
        <begin position="63"/>
        <end position="89"/>
    </location>
</feature>
<evidence type="ECO:0000313" key="4">
    <source>
        <dbReference type="Proteomes" id="UP001432322"/>
    </source>
</evidence>
<evidence type="ECO:0000256" key="2">
    <source>
        <dbReference type="SAM" id="MobiDB-lite"/>
    </source>
</evidence>
<protein>
    <submittedName>
        <fullName evidence="3">Uncharacterized protein</fullName>
    </submittedName>
</protein>
<keyword evidence="4" id="KW-1185">Reference proteome</keyword>
<comment type="caution">
    <text evidence="3">The sequence shown here is derived from an EMBL/GenBank/DDBJ whole genome shotgun (WGS) entry which is preliminary data.</text>
</comment>
<dbReference type="AlphaFoldDB" id="A0AAV5WHK4"/>
<accession>A0AAV5WHK4</accession>
<evidence type="ECO:0000256" key="1">
    <source>
        <dbReference type="SAM" id="Coils"/>
    </source>
</evidence>
<evidence type="ECO:0000313" key="3">
    <source>
        <dbReference type="EMBL" id="GMT30512.1"/>
    </source>
</evidence>
<name>A0AAV5WHK4_9BILA</name>
<proteinExistence type="predicted"/>
<organism evidence="3 4">
    <name type="scientific">Pristionchus fissidentatus</name>
    <dbReference type="NCBI Taxonomy" id="1538716"/>
    <lineage>
        <taxon>Eukaryota</taxon>
        <taxon>Metazoa</taxon>
        <taxon>Ecdysozoa</taxon>
        <taxon>Nematoda</taxon>
        <taxon>Chromadorea</taxon>
        <taxon>Rhabditida</taxon>
        <taxon>Rhabditina</taxon>
        <taxon>Diplogasteromorpha</taxon>
        <taxon>Diplogasteroidea</taxon>
        <taxon>Neodiplogasteridae</taxon>
        <taxon>Pristionchus</taxon>
    </lineage>
</organism>
<dbReference type="Proteomes" id="UP001432322">
    <property type="component" value="Unassembled WGS sequence"/>
</dbReference>
<gene>
    <name evidence="3" type="ORF">PFISCL1PPCAC_21809</name>
</gene>
<feature type="coiled-coil region" evidence="1">
    <location>
        <begin position="7"/>
        <end position="54"/>
    </location>
</feature>
<feature type="compositionally biased region" description="Polar residues" evidence="2">
    <location>
        <begin position="63"/>
        <end position="72"/>
    </location>
</feature>
<keyword evidence="1" id="KW-0175">Coiled coil</keyword>
<dbReference type="EMBL" id="BTSY01000005">
    <property type="protein sequence ID" value="GMT30512.1"/>
    <property type="molecule type" value="Genomic_DNA"/>
</dbReference>
<feature type="non-terminal residue" evidence="3">
    <location>
        <position position="1"/>
    </location>
</feature>